<evidence type="ECO:0000313" key="3">
    <source>
        <dbReference type="Proteomes" id="UP000275267"/>
    </source>
</evidence>
<feature type="region of interest" description="Disordered" evidence="1">
    <location>
        <begin position="191"/>
        <end position="218"/>
    </location>
</feature>
<evidence type="ECO:0000256" key="1">
    <source>
        <dbReference type="SAM" id="MobiDB-lite"/>
    </source>
</evidence>
<feature type="compositionally biased region" description="Basic and acidic residues" evidence="1">
    <location>
        <begin position="29"/>
        <end position="43"/>
    </location>
</feature>
<gene>
    <name evidence="2" type="ORF">C2845_PM05G02150</name>
</gene>
<dbReference type="OrthoDB" id="622446at2759"/>
<protein>
    <submittedName>
        <fullName evidence="2">Uncharacterized protein</fullName>
    </submittedName>
</protein>
<feature type="compositionally biased region" description="Low complexity" evidence="1">
    <location>
        <begin position="13"/>
        <end position="25"/>
    </location>
</feature>
<accession>A0A3L6T152</accession>
<evidence type="ECO:0000313" key="2">
    <source>
        <dbReference type="EMBL" id="RLN30452.1"/>
    </source>
</evidence>
<keyword evidence="3" id="KW-1185">Reference proteome</keyword>
<dbReference type="AlphaFoldDB" id="A0A3L6T152"/>
<dbReference type="Proteomes" id="UP000275267">
    <property type="component" value="Unassembled WGS sequence"/>
</dbReference>
<name>A0A3L6T152_PANMI</name>
<reference evidence="3" key="1">
    <citation type="journal article" date="2019" name="Nat. Commun.">
        <title>The genome of broomcorn millet.</title>
        <authorList>
            <person name="Zou C."/>
            <person name="Miki D."/>
            <person name="Li D."/>
            <person name="Tang Q."/>
            <person name="Xiao L."/>
            <person name="Rajput S."/>
            <person name="Deng P."/>
            <person name="Jia W."/>
            <person name="Huang R."/>
            <person name="Zhang M."/>
            <person name="Sun Y."/>
            <person name="Hu J."/>
            <person name="Fu X."/>
            <person name="Schnable P.S."/>
            <person name="Li F."/>
            <person name="Zhang H."/>
            <person name="Feng B."/>
            <person name="Zhu X."/>
            <person name="Liu R."/>
            <person name="Schnable J.C."/>
            <person name="Zhu J.-K."/>
            <person name="Zhang H."/>
        </authorList>
    </citation>
    <scope>NUCLEOTIDE SEQUENCE [LARGE SCALE GENOMIC DNA]</scope>
</reference>
<comment type="caution">
    <text evidence="2">The sequence shown here is derived from an EMBL/GenBank/DDBJ whole genome shotgun (WGS) entry which is preliminary data.</text>
</comment>
<proteinExistence type="predicted"/>
<dbReference type="PANTHER" id="PTHR34480">
    <property type="entry name" value="OS01G0967800 PROTEIN-RELATED"/>
    <property type="match status" value="1"/>
</dbReference>
<dbReference type="PANTHER" id="PTHR34480:SF11">
    <property type="entry name" value="OS05G0173500 PROTEIN"/>
    <property type="match status" value="1"/>
</dbReference>
<dbReference type="EMBL" id="PQIB02000003">
    <property type="protein sequence ID" value="RLN30452.1"/>
    <property type="molecule type" value="Genomic_DNA"/>
</dbReference>
<organism evidence="2 3">
    <name type="scientific">Panicum miliaceum</name>
    <name type="common">Proso millet</name>
    <name type="synonym">Broomcorn millet</name>
    <dbReference type="NCBI Taxonomy" id="4540"/>
    <lineage>
        <taxon>Eukaryota</taxon>
        <taxon>Viridiplantae</taxon>
        <taxon>Streptophyta</taxon>
        <taxon>Embryophyta</taxon>
        <taxon>Tracheophyta</taxon>
        <taxon>Spermatophyta</taxon>
        <taxon>Magnoliopsida</taxon>
        <taxon>Liliopsida</taxon>
        <taxon>Poales</taxon>
        <taxon>Poaceae</taxon>
        <taxon>PACMAD clade</taxon>
        <taxon>Panicoideae</taxon>
        <taxon>Panicodae</taxon>
        <taxon>Paniceae</taxon>
        <taxon>Panicinae</taxon>
        <taxon>Panicum</taxon>
        <taxon>Panicum sect. Panicum</taxon>
    </lineage>
</organism>
<sequence length="570" mass="65694">MQHRRREGGGPSSGRSGERASSAAPNREGGVERMQHRGSKARDGLPSSGEETSISPKRRRKKERQHSPEVKWMWIPRRLLWKFHGNVQAALKAYAEEEGNASIVWFHVSEQAALKAYAEEEGNAPAALKETEEESIKQNDDATLKKGLVDDAGLMMDQTALRASHNSSWSGDAQEEAPIDREETSLLLKMDKKPRPSSSVDCGKIAQDEDEDGCSDRKPCVLEDEHSDKIGAHTTEDHKQGQGSARGHVQALLDMDHKTIKNKISYLTICLNFHSPERGDYCPEYKEEELFELYEKLALYRIRAYELTVDRKLDKLDDASLKLEYPPSKLRANGFFKHYEKSLEWYFDLERCKDASFDNYQRLVLHGDRGYVDWDFYTSVFVNTYEQDLAFVRYFEAVAKQTKWIENYLGDSTIQWKRIKDVAYMQALEIAAGFPDVSPLLITYCFPEYICSIEYDYDRKGLDDLYFEIWKRVAKGKMSYKEALFEIHKEDMIPLRRVEIKNELENIPNMYPVKKRYDAHVAGIDKMTPDDKAHELIKEAVVKINSSKPKYFFDYAKRKTDIAKAIGLIP</sequence>
<feature type="region of interest" description="Disordered" evidence="1">
    <location>
        <begin position="1"/>
        <end position="67"/>
    </location>
</feature>